<sequence length="423" mass="43847">MTGRIVIVGAGVAGATAARTLRTEGYTGEIVLLGAEHSAPYRRPMVSKELLAGTAEERRTLLQPADFWHSHDIELRIGVRVTSIDPGPGLVWLADGTAVGYDSLLLATGARPRALNLSPGESATIRGSYGGVSANGRMLTLRGRADAEALRAAIERAGSLLIVGAGLIGCEVAATARALGAEVAVLDAGSAPVERVAPGVVGEYIRNLHAQNGVAMHTDVRLTDLAHDGTEVVAVADDDRSWTAGSVLVAIGSVPDTSLAEAAGLAVADGIRVDECYRTSAPGVYAAGDAAGRFDPDSGEYRREEHWNSAQFQGAAAARSMLGRPRGAEEVPWGWSLQYGRNIQFAGRIRADDDQVVRGSVEAGDATVIGVREGRATGVVAIGRAAEFRAARNLLGAGTRVDAIACADESRPLTDGLALSGQS</sequence>
<dbReference type="Pfam" id="PF07992">
    <property type="entry name" value="Pyr_redox_2"/>
    <property type="match status" value="1"/>
</dbReference>
<evidence type="ECO:0000313" key="7">
    <source>
        <dbReference type="EMBL" id="MVU80558.1"/>
    </source>
</evidence>
<accession>A0A7K1V351</accession>
<keyword evidence="8" id="KW-1185">Reference proteome</keyword>
<dbReference type="PRINTS" id="PR00411">
    <property type="entry name" value="PNDRDTASEI"/>
</dbReference>
<evidence type="ECO:0000256" key="2">
    <source>
        <dbReference type="ARBA" id="ARBA00022630"/>
    </source>
</evidence>
<name>A0A7K1V351_9NOCA</name>
<dbReference type="InterPro" id="IPR016156">
    <property type="entry name" value="FAD/NAD-linked_Rdtase_dimer_sf"/>
</dbReference>
<evidence type="ECO:0000259" key="5">
    <source>
        <dbReference type="Pfam" id="PF07992"/>
    </source>
</evidence>
<dbReference type="PANTHER" id="PTHR43557">
    <property type="entry name" value="APOPTOSIS-INDUCING FACTOR 1"/>
    <property type="match status" value="1"/>
</dbReference>
<dbReference type="InterPro" id="IPR028202">
    <property type="entry name" value="Reductase_C"/>
</dbReference>
<dbReference type="GO" id="GO:0005737">
    <property type="term" value="C:cytoplasm"/>
    <property type="evidence" value="ECO:0007669"/>
    <property type="project" value="TreeGrafter"/>
</dbReference>
<gene>
    <name evidence="7" type="ORF">GPX89_25325</name>
</gene>
<feature type="domain" description="FAD/NAD(P)-binding" evidence="5">
    <location>
        <begin position="4"/>
        <end position="314"/>
    </location>
</feature>
<dbReference type="GO" id="GO:0016651">
    <property type="term" value="F:oxidoreductase activity, acting on NAD(P)H"/>
    <property type="evidence" value="ECO:0007669"/>
    <property type="project" value="TreeGrafter"/>
</dbReference>
<dbReference type="Gene3D" id="3.30.390.30">
    <property type="match status" value="1"/>
</dbReference>
<dbReference type="EMBL" id="WRPP01000005">
    <property type="protein sequence ID" value="MVU80558.1"/>
    <property type="molecule type" value="Genomic_DNA"/>
</dbReference>
<dbReference type="PANTHER" id="PTHR43557:SF2">
    <property type="entry name" value="RIESKE DOMAIN-CONTAINING PROTEIN-RELATED"/>
    <property type="match status" value="1"/>
</dbReference>
<protein>
    <submittedName>
        <fullName evidence="7">FAD-dependent oxidoreductase</fullName>
    </submittedName>
</protein>
<dbReference type="SUPFAM" id="SSF51905">
    <property type="entry name" value="FAD/NAD(P)-binding domain"/>
    <property type="match status" value="1"/>
</dbReference>
<evidence type="ECO:0000256" key="3">
    <source>
        <dbReference type="ARBA" id="ARBA00022827"/>
    </source>
</evidence>
<dbReference type="AlphaFoldDB" id="A0A7K1V351"/>
<dbReference type="Proteomes" id="UP000466794">
    <property type="component" value="Unassembled WGS sequence"/>
</dbReference>
<proteinExistence type="predicted"/>
<evidence type="ECO:0000256" key="1">
    <source>
        <dbReference type="ARBA" id="ARBA00001974"/>
    </source>
</evidence>
<dbReference type="PRINTS" id="PR00368">
    <property type="entry name" value="FADPNR"/>
</dbReference>
<comment type="cofactor">
    <cofactor evidence="1">
        <name>FAD</name>
        <dbReference type="ChEBI" id="CHEBI:57692"/>
    </cofactor>
</comment>
<dbReference type="Gene3D" id="3.50.50.60">
    <property type="entry name" value="FAD/NAD(P)-binding domain"/>
    <property type="match status" value="2"/>
</dbReference>
<dbReference type="InterPro" id="IPR036188">
    <property type="entry name" value="FAD/NAD-bd_sf"/>
</dbReference>
<evidence type="ECO:0000259" key="6">
    <source>
        <dbReference type="Pfam" id="PF14759"/>
    </source>
</evidence>
<comment type="caution">
    <text evidence="7">The sequence shown here is derived from an EMBL/GenBank/DDBJ whole genome shotgun (WGS) entry which is preliminary data.</text>
</comment>
<feature type="domain" description="Reductase C-terminal" evidence="6">
    <location>
        <begin position="333"/>
        <end position="414"/>
    </location>
</feature>
<evidence type="ECO:0000256" key="4">
    <source>
        <dbReference type="ARBA" id="ARBA00023002"/>
    </source>
</evidence>
<dbReference type="InterPro" id="IPR050446">
    <property type="entry name" value="FAD-oxidoreductase/Apoptosis"/>
</dbReference>
<dbReference type="RefSeq" id="WP_328602305.1">
    <property type="nucleotide sequence ID" value="NZ_WRPP01000005.1"/>
</dbReference>
<keyword evidence="4" id="KW-0560">Oxidoreductase</keyword>
<evidence type="ECO:0000313" key="8">
    <source>
        <dbReference type="Proteomes" id="UP000466794"/>
    </source>
</evidence>
<keyword evidence="2" id="KW-0285">Flavoprotein</keyword>
<dbReference type="InterPro" id="IPR023753">
    <property type="entry name" value="FAD/NAD-binding_dom"/>
</dbReference>
<keyword evidence="3" id="KW-0274">FAD</keyword>
<organism evidence="7 8">
    <name type="scientific">Nocardia terrae</name>
    <dbReference type="NCBI Taxonomy" id="2675851"/>
    <lineage>
        <taxon>Bacteria</taxon>
        <taxon>Bacillati</taxon>
        <taxon>Actinomycetota</taxon>
        <taxon>Actinomycetes</taxon>
        <taxon>Mycobacteriales</taxon>
        <taxon>Nocardiaceae</taxon>
        <taxon>Nocardia</taxon>
    </lineage>
</organism>
<reference evidence="7 8" key="1">
    <citation type="submission" date="2019-12" db="EMBL/GenBank/DDBJ databases">
        <title>Nocardia sp. nov. ET3-3 isolated from soil.</title>
        <authorList>
            <person name="Kanchanasin P."/>
            <person name="Tanasupawat S."/>
            <person name="Yuki M."/>
            <person name="Kudo T."/>
        </authorList>
    </citation>
    <scope>NUCLEOTIDE SEQUENCE [LARGE SCALE GENOMIC DNA]</scope>
    <source>
        <strain evidence="7 8">ET3-3</strain>
    </source>
</reference>
<dbReference type="SUPFAM" id="SSF55424">
    <property type="entry name" value="FAD/NAD-linked reductases, dimerisation (C-terminal) domain"/>
    <property type="match status" value="1"/>
</dbReference>
<dbReference type="Pfam" id="PF14759">
    <property type="entry name" value="Reductase_C"/>
    <property type="match status" value="1"/>
</dbReference>